<keyword evidence="2" id="KW-1185">Reference proteome</keyword>
<accession>A0A2S7E1Y8</accession>
<reference evidence="2" key="1">
    <citation type="submission" date="2016-08" db="EMBL/GenBank/DDBJ databases">
        <authorList>
            <person name="Merda D."/>
            <person name="Briand M."/>
            <person name="Taghouti G."/>
            <person name="Carrere S."/>
            <person name="Gouzy J."/>
            <person name="Portier P."/>
            <person name="Jacques M.-A."/>
            <person name="Fischer-Le Saux M."/>
        </authorList>
    </citation>
    <scope>NUCLEOTIDE SEQUENCE [LARGE SCALE GENOMIC DNA]</scope>
    <source>
        <strain evidence="2">CFBP1817</strain>
    </source>
</reference>
<sequence>MEEVLLNLLDPIRRGIGGRSGPFTRTCPLTQFRQRVLAVLGAARIDGVGDFLIGRAGIGYGVVDQVTGDAC</sequence>
<proteinExistence type="predicted"/>
<evidence type="ECO:0000313" key="2">
    <source>
        <dbReference type="Proteomes" id="UP000239939"/>
    </source>
</evidence>
<organism evidence="1 2">
    <name type="scientific">Xanthomonas populi</name>
    <dbReference type="NCBI Taxonomy" id="53414"/>
    <lineage>
        <taxon>Bacteria</taxon>
        <taxon>Pseudomonadati</taxon>
        <taxon>Pseudomonadota</taxon>
        <taxon>Gammaproteobacteria</taxon>
        <taxon>Lysobacterales</taxon>
        <taxon>Lysobacteraceae</taxon>
        <taxon>Xanthomonas</taxon>
    </lineage>
</organism>
<name>A0A2S7E1Y8_9XANT</name>
<dbReference type="EMBL" id="MDEJ01000281">
    <property type="protein sequence ID" value="PPU80864.1"/>
    <property type="molecule type" value="Genomic_DNA"/>
</dbReference>
<evidence type="ECO:0000313" key="1">
    <source>
        <dbReference type="EMBL" id="PPU80864.1"/>
    </source>
</evidence>
<protein>
    <submittedName>
        <fullName evidence="1">Uncharacterized protein</fullName>
    </submittedName>
</protein>
<gene>
    <name evidence="1" type="ORF">XpopCFBP1817_20455</name>
</gene>
<dbReference type="AlphaFoldDB" id="A0A2S7E1Y8"/>
<comment type="caution">
    <text evidence="1">The sequence shown here is derived from an EMBL/GenBank/DDBJ whole genome shotgun (WGS) entry which is preliminary data.</text>
</comment>
<dbReference type="Proteomes" id="UP000239939">
    <property type="component" value="Unassembled WGS sequence"/>
</dbReference>